<dbReference type="InterPro" id="IPR023198">
    <property type="entry name" value="PGP-like_dom2"/>
</dbReference>
<protein>
    <submittedName>
        <fullName evidence="1">Phosphoglycolate phosphatase/pyrophosphatase PpaX</fullName>
    </submittedName>
</protein>
<comment type="caution">
    <text evidence="1">The sequence shown here is derived from an EMBL/GenBank/DDBJ whole genome shotgun (WGS) entry which is preliminary data.</text>
</comment>
<dbReference type="Gene3D" id="1.10.150.240">
    <property type="entry name" value="Putative phosphatase, domain 2"/>
    <property type="match status" value="1"/>
</dbReference>
<reference evidence="1 2" key="1">
    <citation type="submission" date="2019-03" db="EMBL/GenBank/DDBJ databases">
        <title>Genomic Encyclopedia of Type Strains, Phase IV (KMG-IV): sequencing the most valuable type-strain genomes for metagenomic binning, comparative biology and taxonomic classification.</title>
        <authorList>
            <person name="Goeker M."/>
        </authorList>
    </citation>
    <scope>NUCLEOTIDE SEQUENCE [LARGE SCALE GENOMIC DNA]</scope>
    <source>
        <strain evidence="1 2">DSM 25964</strain>
    </source>
</reference>
<dbReference type="InterPro" id="IPR036412">
    <property type="entry name" value="HAD-like_sf"/>
</dbReference>
<organism evidence="1 2">
    <name type="scientific">Aminivibrio pyruvatiphilus</name>
    <dbReference type="NCBI Taxonomy" id="1005740"/>
    <lineage>
        <taxon>Bacteria</taxon>
        <taxon>Thermotogati</taxon>
        <taxon>Synergistota</taxon>
        <taxon>Synergistia</taxon>
        <taxon>Synergistales</taxon>
        <taxon>Aminobacteriaceae</taxon>
        <taxon>Aminivibrio</taxon>
    </lineage>
</organism>
<dbReference type="Pfam" id="PF13419">
    <property type="entry name" value="HAD_2"/>
    <property type="match status" value="1"/>
</dbReference>
<dbReference type="GO" id="GO:0008967">
    <property type="term" value="F:phosphoglycolate phosphatase activity"/>
    <property type="evidence" value="ECO:0007669"/>
    <property type="project" value="TreeGrafter"/>
</dbReference>
<dbReference type="PANTHER" id="PTHR43434">
    <property type="entry name" value="PHOSPHOGLYCOLATE PHOSPHATASE"/>
    <property type="match status" value="1"/>
</dbReference>
<dbReference type="GO" id="GO:0005829">
    <property type="term" value="C:cytosol"/>
    <property type="evidence" value="ECO:0007669"/>
    <property type="project" value="TreeGrafter"/>
</dbReference>
<dbReference type="SFLD" id="SFLDS00003">
    <property type="entry name" value="Haloacid_Dehalogenase"/>
    <property type="match status" value="1"/>
</dbReference>
<dbReference type="NCBIfam" id="TIGR01509">
    <property type="entry name" value="HAD-SF-IA-v3"/>
    <property type="match status" value="1"/>
</dbReference>
<name>A0A4R8MFM7_9BACT</name>
<dbReference type="PANTHER" id="PTHR43434:SF1">
    <property type="entry name" value="PHOSPHOGLYCOLATE PHOSPHATASE"/>
    <property type="match status" value="1"/>
</dbReference>
<dbReference type="GO" id="GO:0006281">
    <property type="term" value="P:DNA repair"/>
    <property type="evidence" value="ECO:0007669"/>
    <property type="project" value="TreeGrafter"/>
</dbReference>
<dbReference type="InterPro" id="IPR050155">
    <property type="entry name" value="HAD-like_hydrolase_sf"/>
</dbReference>
<keyword evidence="2" id="KW-1185">Reference proteome</keyword>
<sequence length="212" mass="22971">MFRCVIFDFDMTLVDSSYAIRDTMNMVAERQGLPPVTREQVLSVIGLPIRESWMKIWNRFDEEWLTEFRALFLEQEFAGIFPFPGTVSVLEALTEKGVALGIASNRQSPVNPLKATGLSGYFRSVVGMGDVENAKPAPDMILKGMAELGFGKDDTLFVGDTADDMTAAAAAGIRSVGLTSGNFPPEGLVGAGAWKVMDAIEELLPLWNGAAS</sequence>
<dbReference type="OrthoDB" id="9807630at2"/>
<proteinExistence type="predicted"/>
<accession>A0A4R8MFM7</accession>
<dbReference type="SFLD" id="SFLDG01129">
    <property type="entry name" value="C1.5:_HAD__Beta-PGM__Phosphata"/>
    <property type="match status" value="1"/>
</dbReference>
<dbReference type="Gene3D" id="3.40.50.1000">
    <property type="entry name" value="HAD superfamily/HAD-like"/>
    <property type="match status" value="1"/>
</dbReference>
<evidence type="ECO:0000313" key="1">
    <source>
        <dbReference type="EMBL" id="TDY63182.1"/>
    </source>
</evidence>
<dbReference type="SUPFAM" id="SSF56784">
    <property type="entry name" value="HAD-like"/>
    <property type="match status" value="1"/>
</dbReference>
<dbReference type="InterPro" id="IPR023214">
    <property type="entry name" value="HAD_sf"/>
</dbReference>
<dbReference type="AlphaFoldDB" id="A0A4R8MFM7"/>
<dbReference type="InterPro" id="IPR006439">
    <property type="entry name" value="HAD-SF_hydro_IA"/>
</dbReference>
<dbReference type="Proteomes" id="UP000295066">
    <property type="component" value="Unassembled WGS sequence"/>
</dbReference>
<evidence type="ECO:0000313" key="2">
    <source>
        <dbReference type="Proteomes" id="UP000295066"/>
    </source>
</evidence>
<dbReference type="NCBIfam" id="TIGR01549">
    <property type="entry name" value="HAD-SF-IA-v1"/>
    <property type="match status" value="1"/>
</dbReference>
<dbReference type="EMBL" id="SORI01000002">
    <property type="protein sequence ID" value="TDY63182.1"/>
    <property type="molecule type" value="Genomic_DNA"/>
</dbReference>
<dbReference type="InterPro" id="IPR041492">
    <property type="entry name" value="HAD_2"/>
</dbReference>
<gene>
    <name evidence="1" type="ORF">C8D99_102163</name>
</gene>